<name>A0A7W3JD42_9MICO</name>
<dbReference type="AlphaFoldDB" id="A0A7W3JD42"/>
<dbReference type="RefSeq" id="WP_182619709.1">
    <property type="nucleotide sequence ID" value="NZ_BAAATF010000014.1"/>
</dbReference>
<proteinExistence type="predicted"/>
<evidence type="ECO:0000313" key="1">
    <source>
        <dbReference type="EMBL" id="MBA8810636.1"/>
    </source>
</evidence>
<keyword evidence="2" id="KW-1185">Reference proteome</keyword>
<comment type="caution">
    <text evidence="1">The sequence shown here is derived from an EMBL/GenBank/DDBJ whole genome shotgun (WGS) entry which is preliminary data.</text>
</comment>
<gene>
    <name evidence="1" type="ORF">FHX71_004612</name>
</gene>
<sequence>MTTTTPAAGRTYDPQVIAAWLHGYDTGEGVGCALGTRDAWKKGYDAGHAAGIEDALRQIDAEAEAAAEEHHERVGAELRRRTNSPAFDELCDQRAATADEHGHAEAAAVERARAARQRWLLRANGVVPIHTATGHVYPANWPESERYCAHAVTVATGTPARPAVTASPAAAAA</sequence>
<evidence type="ECO:0000313" key="2">
    <source>
        <dbReference type="Proteomes" id="UP000540568"/>
    </source>
</evidence>
<protein>
    <submittedName>
        <fullName evidence="1">Uncharacterized protein</fullName>
    </submittedName>
</protein>
<dbReference type="EMBL" id="JACGWV010000002">
    <property type="protein sequence ID" value="MBA8810636.1"/>
    <property type="molecule type" value="Genomic_DNA"/>
</dbReference>
<dbReference type="Proteomes" id="UP000540568">
    <property type="component" value="Unassembled WGS sequence"/>
</dbReference>
<accession>A0A7W3JD42</accession>
<organism evidence="1 2">
    <name type="scientific">Promicromonospora sukumoe</name>
    <dbReference type="NCBI Taxonomy" id="88382"/>
    <lineage>
        <taxon>Bacteria</taxon>
        <taxon>Bacillati</taxon>
        <taxon>Actinomycetota</taxon>
        <taxon>Actinomycetes</taxon>
        <taxon>Micrococcales</taxon>
        <taxon>Promicromonosporaceae</taxon>
        <taxon>Promicromonospora</taxon>
    </lineage>
</organism>
<reference evidence="1 2" key="1">
    <citation type="submission" date="2020-07" db="EMBL/GenBank/DDBJ databases">
        <title>Sequencing the genomes of 1000 actinobacteria strains.</title>
        <authorList>
            <person name="Klenk H.-P."/>
        </authorList>
    </citation>
    <scope>NUCLEOTIDE SEQUENCE [LARGE SCALE GENOMIC DNA]</scope>
    <source>
        <strain evidence="1 2">DSM 44121</strain>
    </source>
</reference>